<organism evidence="5 6">
    <name type="scientific">Cryoendolithus antarcticus</name>
    <dbReference type="NCBI Taxonomy" id="1507870"/>
    <lineage>
        <taxon>Eukaryota</taxon>
        <taxon>Fungi</taxon>
        <taxon>Dikarya</taxon>
        <taxon>Ascomycota</taxon>
        <taxon>Pezizomycotina</taxon>
        <taxon>Dothideomycetes</taxon>
        <taxon>Dothideomycetidae</taxon>
        <taxon>Cladosporiales</taxon>
        <taxon>Cladosporiaceae</taxon>
        <taxon>Cryoendolithus</taxon>
    </lineage>
</organism>
<dbReference type="InterPro" id="IPR020843">
    <property type="entry name" value="ER"/>
</dbReference>
<evidence type="ECO:0000259" key="4">
    <source>
        <dbReference type="SMART" id="SM00829"/>
    </source>
</evidence>
<keyword evidence="6" id="KW-1185">Reference proteome</keyword>
<dbReference type="InterPro" id="IPR013154">
    <property type="entry name" value="ADH-like_N"/>
</dbReference>
<evidence type="ECO:0000256" key="3">
    <source>
        <dbReference type="ARBA" id="ARBA00023002"/>
    </source>
</evidence>
<dbReference type="Gene3D" id="3.90.180.10">
    <property type="entry name" value="Medium-chain alcohol dehydrogenases, catalytic domain"/>
    <property type="match status" value="1"/>
</dbReference>
<dbReference type="InParanoid" id="A0A1V8TJW9"/>
<evidence type="ECO:0000313" key="6">
    <source>
        <dbReference type="Proteomes" id="UP000192596"/>
    </source>
</evidence>
<dbReference type="OrthoDB" id="9992527at2759"/>
<dbReference type="InterPro" id="IPR036291">
    <property type="entry name" value="NAD(P)-bd_dom_sf"/>
</dbReference>
<comment type="similarity">
    <text evidence="1">Belongs to the zinc-containing alcohol dehydrogenase family.</text>
</comment>
<reference evidence="6" key="1">
    <citation type="submission" date="2017-03" db="EMBL/GenBank/DDBJ databases">
        <title>Genomes of endolithic fungi from Antarctica.</title>
        <authorList>
            <person name="Coleine C."/>
            <person name="Masonjones S."/>
            <person name="Stajich J.E."/>
        </authorList>
    </citation>
    <scope>NUCLEOTIDE SEQUENCE [LARGE SCALE GENOMIC DNA]</scope>
    <source>
        <strain evidence="6">CCFEE 5527</strain>
    </source>
</reference>
<dbReference type="SUPFAM" id="SSF51735">
    <property type="entry name" value="NAD(P)-binding Rossmann-fold domains"/>
    <property type="match status" value="1"/>
</dbReference>
<dbReference type="EMBL" id="NAJO01000006">
    <property type="protein sequence ID" value="OQO11512.1"/>
    <property type="molecule type" value="Genomic_DNA"/>
</dbReference>
<keyword evidence="3" id="KW-0560">Oxidoreductase</keyword>
<dbReference type="Gene3D" id="3.40.50.720">
    <property type="entry name" value="NAD(P)-binding Rossmann-like Domain"/>
    <property type="match status" value="1"/>
</dbReference>
<dbReference type="STRING" id="1507870.A0A1V8TJW9"/>
<dbReference type="InterPro" id="IPR047122">
    <property type="entry name" value="Trans-enoyl_RdTase-like"/>
</dbReference>
<gene>
    <name evidence="5" type="ORF">B0A48_03239</name>
</gene>
<dbReference type="PANTHER" id="PTHR45348:SF2">
    <property type="entry name" value="ZINC-TYPE ALCOHOL DEHYDROGENASE-LIKE PROTEIN C2E1P3.01"/>
    <property type="match status" value="1"/>
</dbReference>
<name>A0A1V8TJW9_9PEZI</name>
<dbReference type="Proteomes" id="UP000192596">
    <property type="component" value="Unassembled WGS sequence"/>
</dbReference>
<feature type="domain" description="Enoyl reductase (ER)" evidence="4">
    <location>
        <begin position="14"/>
        <end position="346"/>
    </location>
</feature>
<dbReference type="SUPFAM" id="SSF50129">
    <property type="entry name" value="GroES-like"/>
    <property type="match status" value="1"/>
</dbReference>
<dbReference type="InterPro" id="IPR013149">
    <property type="entry name" value="ADH-like_C"/>
</dbReference>
<evidence type="ECO:0000256" key="1">
    <source>
        <dbReference type="ARBA" id="ARBA00008072"/>
    </source>
</evidence>
<comment type="subunit">
    <text evidence="2">Monomer.</text>
</comment>
<dbReference type="Pfam" id="PF08240">
    <property type="entry name" value="ADH_N"/>
    <property type="match status" value="1"/>
</dbReference>
<evidence type="ECO:0000256" key="2">
    <source>
        <dbReference type="ARBA" id="ARBA00011245"/>
    </source>
</evidence>
<dbReference type="FunCoup" id="A0A1V8TJW9">
    <property type="interactions" value="394"/>
</dbReference>
<evidence type="ECO:0000313" key="5">
    <source>
        <dbReference type="EMBL" id="OQO11512.1"/>
    </source>
</evidence>
<dbReference type="SMART" id="SM00829">
    <property type="entry name" value="PKS_ER"/>
    <property type="match status" value="1"/>
</dbReference>
<dbReference type="AlphaFoldDB" id="A0A1V8TJW9"/>
<dbReference type="Pfam" id="PF00107">
    <property type="entry name" value="ADH_zinc_N"/>
    <property type="match status" value="1"/>
</dbReference>
<protein>
    <recommendedName>
        <fullName evidence="4">Enoyl reductase (ER) domain-containing protein</fullName>
    </recommendedName>
</protein>
<dbReference type="InterPro" id="IPR011032">
    <property type="entry name" value="GroES-like_sf"/>
</dbReference>
<sequence length="349" mass="37644">MVAEKMKALISIEGKTAEVKETNVPKPEQGEILVKIHYVAQNPTDWKAMAGVPPGRIIGCDFAGEVADNNGSNWRNGQRVSGFVQGTAVEPTRGVFAEYAVVEAELVYAIPESISYADASVIPLPFATAVQAMFQRLAMPEPSKAAKSPFPFLVSGGTSSVGMYAVQLGKLSGAFVIATGSKKNHDLLKQLGADAVVDYNDANWPEQVRELSHDNLEHAMDCIGETSEAIAKSLSPTKGGHIVAILPVGAVRDAVTSVNSKAKITSTIVYTVFNRNLGYYGKIFDNADTMSEDKAFWAKWCSLLPELLESGKVKSNRAREMGGIEDILKGFKEQQEGRVSAEKLVYKIA</sequence>
<proteinExistence type="inferred from homology"/>
<dbReference type="PANTHER" id="PTHR45348">
    <property type="entry name" value="HYPOTHETICAL OXIDOREDUCTASE (EUROFUNG)"/>
    <property type="match status" value="1"/>
</dbReference>
<dbReference type="GO" id="GO:0016651">
    <property type="term" value="F:oxidoreductase activity, acting on NAD(P)H"/>
    <property type="evidence" value="ECO:0007669"/>
    <property type="project" value="InterPro"/>
</dbReference>
<dbReference type="CDD" id="cd08249">
    <property type="entry name" value="enoyl_reductase_like"/>
    <property type="match status" value="1"/>
</dbReference>
<accession>A0A1V8TJW9</accession>
<comment type="caution">
    <text evidence="5">The sequence shown here is derived from an EMBL/GenBank/DDBJ whole genome shotgun (WGS) entry which is preliminary data.</text>
</comment>